<proteinExistence type="predicted"/>
<organism evidence="1">
    <name type="scientific">hydrothermal vent metagenome</name>
    <dbReference type="NCBI Taxonomy" id="652676"/>
    <lineage>
        <taxon>unclassified sequences</taxon>
        <taxon>metagenomes</taxon>
        <taxon>ecological metagenomes</taxon>
    </lineage>
</organism>
<dbReference type="EMBL" id="FPHK01000065">
    <property type="protein sequence ID" value="SFV62922.1"/>
    <property type="molecule type" value="Genomic_DNA"/>
</dbReference>
<sequence length="106" mass="12499">MQMVVDSLRQKGKIFKKMQEIPPKDLGIRNRIKIFHATDTNGYFWVIFAVSQKSRILMKDVHKFEEIYAKLTLFCEHNFKYKILFIDAPLCSKAAKAFKEAGWKIQ</sequence>
<accession>A0A1W1CB32</accession>
<name>A0A1W1CB32_9ZZZZ</name>
<reference evidence="1" key="1">
    <citation type="submission" date="2016-10" db="EMBL/GenBank/DDBJ databases">
        <authorList>
            <person name="de Groot N.N."/>
        </authorList>
    </citation>
    <scope>NUCLEOTIDE SEQUENCE</scope>
</reference>
<dbReference type="AlphaFoldDB" id="A0A1W1CB32"/>
<gene>
    <name evidence="1" type="ORF">MNB_SM-6-657</name>
</gene>
<protein>
    <submittedName>
        <fullName evidence="1">Uncharacterized protein</fullName>
    </submittedName>
</protein>
<evidence type="ECO:0000313" key="1">
    <source>
        <dbReference type="EMBL" id="SFV62922.1"/>
    </source>
</evidence>